<dbReference type="EMBL" id="JQ069036">
    <property type="protein sequence ID" value="AFD36889.1"/>
    <property type="molecule type" value="mRNA"/>
</dbReference>
<dbReference type="SUPFAM" id="SSF52833">
    <property type="entry name" value="Thioredoxin-like"/>
    <property type="match status" value="1"/>
</dbReference>
<dbReference type="InterPro" id="IPR040079">
    <property type="entry name" value="Glutathione_S-Trfase"/>
</dbReference>
<dbReference type="CDD" id="cd03191">
    <property type="entry name" value="GST_C_Zeta"/>
    <property type="match status" value="1"/>
</dbReference>
<dbReference type="EC" id="5.2.1.2" evidence="5"/>
<dbReference type="SFLD" id="SFLDG00358">
    <property type="entry name" value="Main_(cytGST)"/>
    <property type="match status" value="1"/>
</dbReference>
<dbReference type="InterPro" id="IPR034330">
    <property type="entry name" value="GST_Zeta_C"/>
</dbReference>
<dbReference type="GO" id="GO:0016034">
    <property type="term" value="F:maleylacetoacetate isomerase activity"/>
    <property type="evidence" value="ECO:0007669"/>
    <property type="project" value="UniProtKB-EC"/>
</dbReference>
<dbReference type="InterPro" id="IPR004046">
    <property type="entry name" value="GST_C"/>
</dbReference>
<dbReference type="Gene3D" id="1.20.1050.10">
    <property type="match status" value="1"/>
</dbReference>
<evidence type="ECO:0000256" key="4">
    <source>
        <dbReference type="ARBA" id="ARBA00010007"/>
    </source>
</evidence>
<dbReference type="UniPathway" id="UPA00139">
    <property type="reaction ID" value="UER00340"/>
</dbReference>
<accession>H9BTE4</accession>
<dbReference type="GO" id="GO:0004364">
    <property type="term" value="F:glutathione transferase activity"/>
    <property type="evidence" value="ECO:0007669"/>
    <property type="project" value="TreeGrafter"/>
</dbReference>
<dbReference type="PROSITE" id="PS50405">
    <property type="entry name" value="GST_CTER"/>
    <property type="match status" value="1"/>
</dbReference>
<reference evidence="10" key="2">
    <citation type="journal article" date="2013" name="Int. J. Mol. Sci.">
        <title>Identification and Characterization of Seven Glutathione S-Transferase Genes from Citrus Red Mite, Panonychus citri (McGregor).</title>
        <authorList>
            <person name="Liao C.Y."/>
            <person name="Zhang K."/>
            <person name="Niu J.Z."/>
            <person name="Ding T.B."/>
            <person name="Zhong R."/>
            <person name="Xia W.K."/>
            <person name="Dou W."/>
            <person name="Wang J.J."/>
        </authorList>
    </citation>
    <scope>NUCLEOTIDE SEQUENCE</scope>
</reference>
<comment type="cofactor">
    <cofactor evidence="2">
        <name>glutathione</name>
        <dbReference type="ChEBI" id="CHEBI:57925"/>
    </cofactor>
</comment>
<dbReference type="Pfam" id="PF13409">
    <property type="entry name" value="GST_N_2"/>
    <property type="match status" value="1"/>
</dbReference>
<evidence type="ECO:0000259" key="9">
    <source>
        <dbReference type="PROSITE" id="PS50405"/>
    </source>
</evidence>
<feature type="domain" description="GST C-terminal" evidence="9">
    <location>
        <begin position="95"/>
        <end position="217"/>
    </location>
</feature>
<dbReference type="AlphaFoldDB" id="H9BTE4"/>
<keyword evidence="10" id="KW-0808">Transferase</keyword>
<dbReference type="SUPFAM" id="SSF47616">
    <property type="entry name" value="GST C-terminal domain-like"/>
    <property type="match status" value="1"/>
</dbReference>
<dbReference type="InterPro" id="IPR036249">
    <property type="entry name" value="Thioredoxin-like_sf"/>
</dbReference>
<dbReference type="PROSITE" id="PS50404">
    <property type="entry name" value="GST_NTER"/>
    <property type="match status" value="1"/>
</dbReference>
<feature type="domain" description="GST N-terminal" evidence="8">
    <location>
        <begin position="2"/>
        <end position="90"/>
    </location>
</feature>
<dbReference type="PANTHER" id="PTHR42673:SF4">
    <property type="entry name" value="MALEYLACETOACETATE ISOMERASE"/>
    <property type="match status" value="1"/>
</dbReference>
<dbReference type="GO" id="GO:0005737">
    <property type="term" value="C:cytoplasm"/>
    <property type="evidence" value="ECO:0007669"/>
    <property type="project" value="InterPro"/>
</dbReference>
<evidence type="ECO:0000256" key="7">
    <source>
        <dbReference type="ARBA" id="ARBA00023232"/>
    </source>
</evidence>
<comment type="pathway">
    <text evidence="3">Amino-acid degradation; L-phenylalanine degradation; acetoacetate and fumarate from L-phenylalanine: step 5/6.</text>
</comment>
<organism evidence="10">
    <name type="scientific">Panonychus citri</name>
    <name type="common">Citrus red mite</name>
    <name type="synonym">Tetranychus citri</name>
    <dbReference type="NCBI Taxonomy" id="50023"/>
    <lineage>
        <taxon>Eukaryota</taxon>
        <taxon>Metazoa</taxon>
        <taxon>Ecdysozoa</taxon>
        <taxon>Arthropoda</taxon>
        <taxon>Chelicerata</taxon>
        <taxon>Arachnida</taxon>
        <taxon>Acari</taxon>
        <taxon>Acariformes</taxon>
        <taxon>Trombidiformes</taxon>
        <taxon>Prostigmata</taxon>
        <taxon>Eleutherengona</taxon>
        <taxon>Raphignathae</taxon>
        <taxon>Tetranychoidea</taxon>
        <taxon>Tetranychidae</taxon>
        <taxon>Panonychus</taxon>
    </lineage>
</organism>
<dbReference type="InterPro" id="IPR004045">
    <property type="entry name" value="Glutathione_S-Trfase_N"/>
</dbReference>
<dbReference type="Gene3D" id="3.40.30.10">
    <property type="entry name" value="Glutaredoxin"/>
    <property type="match status" value="1"/>
</dbReference>
<dbReference type="GO" id="GO:0006559">
    <property type="term" value="P:L-phenylalanine catabolic process"/>
    <property type="evidence" value="ECO:0007669"/>
    <property type="project" value="UniProtKB-UniPathway"/>
</dbReference>
<evidence type="ECO:0000256" key="3">
    <source>
        <dbReference type="ARBA" id="ARBA00004671"/>
    </source>
</evidence>
<proteinExistence type="evidence at transcript level"/>
<keyword evidence="6" id="KW-0828">Tyrosine catabolism</keyword>
<dbReference type="FunFam" id="1.20.1050.10:FF:000010">
    <property type="entry name" value="Maleylacetoacetate isomerase isoform 1"/>
    <property type="match status" value="1"/>
</dbReference>
<evidence type="ECO:0000259" key="8">
    <source>
        <dbReference type="PROSITE" id="PS50404"/>
    </source>
</evidence>
<dbReference type="InterPro" id="IPR034333">
    <property type="entry name" value="GST_Zeta_N"/>
</dbReference>
<dbReference type="CDD" id="cd03042">
    <property type="entry name" value="GST_N_Zeta"/>
    <property type="match status" value="1"/>
</dbReference>
<evidence type="ECO:0000256" key="1">
    <source>
        <dbReference type="ARBA" id="ARBA00001622"/>
    </source>
</evidence>
<dbReference type="GO" id="GO:0006749">
    <property type="term" value="P:glutathione metabolic process"/>
    <property type="evidence" value="ECO:0007669"/>
    <property type="project" value="TreeGrafter"/>
</dbReference>
<reference evidence="10" key="1">
    <citation type="submission" date="2011-11" db="EMBL/GenBank/DDBJ databases">
        <authorList>
            <person name="Niu J."/>
            <person name="Zhang K."/>
            <person name="Ding T."/>
            <person name="Wang J."/>
        </authorList>
    </citation>
    <scope>NUCLEOTIDE SEQUENCE</scope>
</reference>
<evidence type="ECO:0000256" key="6">
    <source>
        <dbReference type="ARBA" id="ARBA00022878"/>
    </source>
</evidence>
<sequence>MSKVKLFSYWRSSCSYRVRIALNLKAIPHEYVTINLVKDGGEQKKDHFLKINPFGFIPSLEVNGDNNQKSIIFESLAIIDYLENINPEPSLYPKDLIDRANAIAITESINSGIQPLQNLFVLAEIENLGGNKDQWAKQLITKKFKSLENIMTKTAGKYCIGDTITIADVFLVPQVYNAYRYGVDMSQYPTIERVNKLLEEHEAFKAAHPSVQPDAPKQ</sequence>
<dbReference type="SFLD" id="SFLDS00019">
    <property type="entry name" value="Glutathione_Transferase_(cytos"/>
    <property type="match status" value="1"/>
</dbReference>
<evidence type="ECO:0000256" key="2">
    <source>
        <dbReference type="ARBA" id="ARBA00001955"/>
    </source>
</evidence>
<dbReference type="PANTHER" id="PTHR42673">
    <property type="entry name" value="MALEYLACETOACETATE ISOMERASE"/>
    <property type="match status" value="1"/>
</dbReference>
<dbReference type="InterPro" id="IPR010987">
    <property type="entry name" value="Glutathione-S-Trfase_C-like"/>
</dbReference>
<comment type="similarity">
    <text evidence="4">Belongs to the GST superfamily. Zeta family.</text>
</comment>
<protein>
    <recommendedName>
        <fullName evidence="5">maleylacetoacetate isomerase</fullName>
        <ecNumber evidence="5">5.2.1.2</ecNumber>
    </recommendedName>
</protein>
<evidence type="ECO:0000313" key="10">
    <source>
        <dbReference type="EMBL" id="AFD36889.1"/>
    </source>
</evidence>
<keyword evidence="7" id="KW-0585">Phenylalanine catabolism</keyword>
<dbReference type="GO" id="GO:0006572">
    <property type="term" value="P:L-tyrosine catabolic process"/>
    <property type="evidence" value="ECO:0007669"/>
    <property type="project" value="UniProtKB-KW"/>
</dbReference>
<dbReference type="InterPro" id="IPR005955">
    <property type="entry name" value="GST_Zeta"/>
</dbReference>
<dbReference type="Pfam" id="PF14497">
    <property type="entry name" value="GST_C_3"/>
    <property type="match status" value="1"/>
</dbReference>
<dbReference type="NCBIfam" id="TIGR01262">
    <property type="entry name" value="maiA"/>
    <property type="match status" value="1"/>
</dbReference>
<comment type="catalytic activity">
    <reaction evidence="1">
        <text>4-maleylacetoacetate = 4-fumarylacetoacetate</text>
        <dbReference type="Rhea" id="RHEA:14817"/>
        <dbReference type="ChEBI" id="CHEBI:17105"/>
        <dbReference type="ChEBI" id="CHEBI:18034"/>
        <dbReference type="EC" id="5.2.1.2"/>
    </reaction>
</comment>
<name>H9BTE4_PANCT</name>
<dbReference type="InterPro" id="IPR036282">
    <property type="entry name" value="Glutathione-S-Trfase_C_sf"/>
</dbReference>
<evidence type="ECO:0000256" key="5">
    <source>
        <dbReference type="ARBA" id="ARBA00013199"/>
    </source>
</evidence>
<dbReference type="OrthoDB" id="202840at2759"/>